<keyword evidence="1" id="KW-0812">Transmembrane</keyword>
<dbReference type="SUPFAM" id="SSF53474">
    <property type="entry name" value="alpha/beta-Hydrolases"/>
    <property type="match status" value="1"/>
</dbReference>
<dbReference type="Proteomes" id="UP000644756">
    <property type="component" value="Unassembled WGS sequence"/>
</dbReference>
<evidence type="ECO:0000313" key="3">
    <source>
        <dbReference type="EMBL" id="GGG24160.1"/>
    </source>
</evidence>
<feature type="transmembrane region" description="Helical" evidence="1">
    <location>
        <begin position="45"/>
        <end position="73"/>
    </location>
</feature>
<dbReference type="AlphaFoldDB" id="A0A917G5U0"/>
<dbReference type="InterPro" id="IPR000073">
    <property type="entry name" value="AB_hydrolase_1"/>
</dbReference>
<gene>
    <name evidence="3" type="ORF">GCM10010916_45870</name>
</gene>
<comment type="caution">
    <text evidence="3">The sequence shown here is derived from an EMBL/GenBank/DDBJ whole genome shotgun (WGS) entry which is preliminary data.</text>
</comment>
<proteinExistence type="predicted"/>
<sequence length="349" mass="38251">MSTSVLSPLPLEGGFSPNVHPGLYPDHGSQPRSMPAAEQVRRRHIAIAVLSAVVAFTMLLVVAFHGFIAWMLANPYVAPLTSNPMLAKNLNYSDVVFPSASGKTMVDGWYIPAGQYSERTVVFSHGYGANREETWVPMYDLADLLHGLNYNVLLFDYGYASTTNKYPATGGHEESQQLLAAVEFARAQGANEIVVWGFSMGAGTALQTALQTNLIDAMILDSMFLPDPEALFQNVTQLVNLPRFPSLPLIESLLPVWTGTSFNQIPAQQVMQTAYSIPIFMIHGTADSKASVDTAQAISNMQMNPLSDVWIIPDGHHELLFRAQPKEYIHRAALFLSRVHDQTTLASAT</sequence>
<dbReference type="Gene3D" id="3.40.50.1820">
    <property type="entry name" value="alpha/beta hydrolase"/>
    <property type="match status" value="1"/>
</dbReference>
<feature type="domain" description="AB hydrolase-1" evidence="2">
    <location>
        <begin position="121"/>
        <end position="328"/>
    </location>
</feature>
<evidence type="ECO:0000313" key="4">
    <source>
        <dbReference type="Proteomes" id="UP000644756"/>
    </source>
</evidence>
<dbReference type="EMBL" id="BMGR01000020">
    <property type="protein sequence ID" value="GGG24160.1"/>
    <property type="molecule type" value="Genomic_DNA"/>
</dbReference>
<dbReference type="PANTHER" id="PTHR12277:SF81">
    <property type="entry name" value="PROTEIN ABHD13"/>
    <property type="match status" value="1"/>
</dbReference>
<name>A0A917G5U0_9BACL</name>
<dbReference type="Pfam" id="PF12697">
    <property type="entry name" value="Abhydrolase_6"/>
    <property type="match status" value="1"/>
</dbReference>
<dbReference type="InterPro" id="IPR029058">
    <property type="entry name" value="AB_hydrolase_fold"/>
</dbReference>
<dbReference type="PANTHER" id="PTHR12277">
    <property type="entry name" value="ALPHA/BETA HYDROLASE DOMAIN-CONTAINING PROTEIN"/>
    <property type="match status" value="1"/>
</dbReference>
<dbReference type="RefSeq" id="WP_188533416.1">
    <property type="nucleotide sequence ID" value="NZ_BMGR01000020.1"/>
</dbReference>
<reference evidence="3" key="2">
    <citation type="submission" date="2020-09" db="EMBL/GenBank/DDBJ databases">
        <authorList>
            <person name="Sun Q."/>
            <person name="Zhou Y."/>
        </authorList>
    </citation>
    <scope>NUCLEOTIDE SEQUENCE</scope>
    <source>
        <strain evidence="3">CGMCC 1.12987</strain>
    </source>
</reference>
<evidence type="ECO:0000259" key="2">
    <source>
        <dbReference type="Pfam" id="PF12697"/>
    </source>
</evidence>
<protein>
    <recommendedName>
        <fullName evidence="2">AB hydrolase-1 domain-containing protein</fullName>
    </recommendedName>
</protein>
<organism evidence="3 4">
    <name type="scientific">Paenibacillus abyssi</name>
    <dbReference type="NCBI Taxonomy" id="1340531"/>
    <lineage>
        <taxon>Bacteria</taxon>
        <taxon>Bacillati</taxon>
        <taxon>Bacillota</taxon>
        <taxon>Bacilli</taxon>
        <taxon>Bacillales</taxon>
        <taxon>Paenibacillaceae</taxon>
        <taxon>Paenibacillus</taxon>
    </lineage>
</organism>
<reference evidence="3" key="1">
    <citation type="journal article" date="2014" name="Int. J. Syst. Evol. Microbiol.">
        <title>Complete genome sequence of Corynebacterium casei LMG S-19264T (=DSM 44701T), isolated from a smear-ripened cheese.</title>
        <authorList>
            <consortium name="US DOE Joint Genome Institute (JGI-PGF)"/>
            <person name="Walter F."/>
            <person name="Albersmeier A."/>
            <person name="Kalinowski J."/>
            <person name="Ruckert C."/>
        </authorList>
    </citation>
    <scope>NUCLEOTIDE SEQUENCE</scope>
    <source>
        <strain evidence="3">CGMCC 1.12987</strain>
    </source>
</reference>
<keyword evidence="4" id="KW-1185">Reference proteome</keyword>
<keyword evidence="1" id="KW-0472">Membrane</keyword>
<evidence type="ECO:0000256" key="1">
    <source>
        <dbReference type="SAM" id="Phobius"/>
    </source>
</evidence>
<accession>A0A917G5U0</accession>
<keyword evidence="1" id="KW-1133">Transmembrane helix</keyword>